<protein>
    <submittedName>
        <fullName evidence="1">Uncharacterized protein</fullName>
    </submittedName>
</protein>
<name>A1WFU0_VEREI</name>
<dbReference type="HOGENOM" id="CLU_2811258_0_0_4"/>
<proteinExistence type="predicted"/>
<accession>A1WFU0</accession>
<organism evidence="1 2">
    <name type="scientific">Verminephrobacter eiseniae (strain EF01-2)</name>
    <dbReference type="NCBI Taxonomy" id="391735"/>
    <lineage>
        <taxon>Bacteria</taxon>
        <taxon>Pseudomonadati</taxon>
        <taxon>Pseudomonadota</taxon>
        <taxon>Betaproteobacteria</taxon>
        <taxon>Burkholderiales</taxon>
        <taxon>Comamonadaceae</taxon>
        <taxon>Verminephrobacter</taxon>
    </lineage>
</organism>
<sequence>MPSGHGLAAHARHGMHLGLGLAHGLLVQLCVAAADLHVRDLDVPELADLHVQDHIASNNTAVPAQPL</sequence>
<dbReference type="Proteomes" id="UP000000374">
    <property type="component" value="Chromosome"/>
</dbReference>
<evidence type="ECO:0000313" key="1">
    <source>
        <dbReference type="EMBL" id="ABM56497.1"/>
    </source>
</evidence>
<reference evidence="2" key="1">
    <citation type="submission" date="2006-12" db="EMBL/GenBank/DDBJ databases">
        <title>Complete sequence of chromosome 1 of Verminephrobacter eiseniae EF01-2.</title>
        <authorList>
            <person name="Copeland A."/>
            <person name="Lucas S."/>
            <person name="Lapidus A."/>
            <person name="Barry K."/>
            <person name="Detter J.C."/>
            <person name="Glavina del Rio T."/>
            <person name="Dalin E."/>
            <person name="Tice H."/>
            <person name="Pitluck S."/>
            <person name="Chertkov O."/>
            <person name="Brettin T."/>
            <person name="Bruce D."/>
            <person name="Han C."/>
            <person name="Tapia R."/>
            <person name="Gilna P."/>
            <person name="Schmutz J."/>
            <person name="Larimer F."/>
            <person name="Land M."/>
            <person name="Hauser L."/>
            <person name="Kyrpides N."/>
            <person name="Kim E."/>
            <person name="Stahl D."/>
            <person name="Richardson P."/>
        </authorList>
    </citation>
    <scope>NUCLEOTIDE SEQUENCE [LARGE SCALE GENOMIC DNA]</scope>
    <source>
        <strain evidence="2">EF01-2</strain>
    </source>
</reference>
<dbReference type="EMBL" id="CP000542">
    <property type="protein sequence ID" value="ABM56497.1"/>
    <property type="molecule type" value="Genomic_DNA"/>
</dbReference>
<evidence type="ECO:0000313" key="2">
    <source>
        <dbReference type="Proteomes" id="UP000000374"/>
    </source>
</evidence>
<dbReference type="KEGG" id="vei:Veis_0715"/>
<keyword evidence="2" id="KW-1185">Reference proteome</keyword>
<gene>
    <name evidence="1" type="ordered locus">Veis_0715</name>
</gene>
<dbReference type="AlphaFoldDB" id="A1WFU0"/>